<sequence>PNGEISALLPPPVISGVELGMGAVPGLGEHTDAILRGIGLSAEQIDVLREQGAVGPAYQS</sequence>
<keyword evidence="1" id="KW-0808">Transferase</keyword>
<gene>
    <name evidence="1" type="ORF">RM528_34940</name>
</gene>
<name>A0ABU2QRF3_9ACTN</name>
<protein>
    <submittedName>
        <fullName evidence="1">CoA transferase</fullName>
    </submittedName>
</protein>
<dbReference type="SUPFAM" id="SSF89796">
    <property type="entry name" value="CoA-transferase family III (CaiB/BaiF)"/>
    <property type="match status" value="1"/>
</dbReference>
<proteinExistence type="predicted"/>
<dbReference type="InterPro" id="IPR023606">
    <property type="entry name" value="CoA-Trfase_III_dom_1_sf"/>
</dbReference>
<accession>A0ABU2QRF3</accession>
<comment type="caution">
    <text evidence="1">The sequence shown here is derived from an EMBL/GenBank/DDBJ whole genome shotgun (WGS) entry which is preliminary data.</text>
</comment>
<dbReference type="Gene3D" id="3.40.50.10540">
    <property type="entry name" value="Crotonobetainyl-coa:carnitine coa-transferase, domain 1"/>
    <property type="match status" value="1"/>
</dbReference>
<organism evidence="1 2">
    <name type="scientific">Streptomyces edwardsiae</name>
    <dbReference type="NCBI Taxonomy" id="3075527"/>
    <lineage>
        <taxon>Bacteria</taxon>
        <taxon>Bacillati</taxon>
        <taxon>Actinomycetota</taxon>
        <taxon>Actinomycetes</taxon>
        <taxon>Kitasatosporales</taxon>
        <taxon>Streptomycetaceae</taxon>
        <taxon>Streptomyces</taxon>
    </lineage>
</organism>
<dbReference type="Proteomes" id="UP001180503">
    <property type="component" value="Unassembled WGS sequence"/>
</dbReference>
<evidence type="ECO:0000313" key="1">
    <source>
        <dbReference type="EMBL" id="MDT0407037.1"/>
    </source>
</evidence>
<evidence type="ECO:0000313" key="2">
    <source>
        <dbReference type="Proteomes" id="UP001180503"/>
    </source>
</evidence>
<feature type="non-terminal residue" evidence="1">
    <location>
        <position position="1"/>
    </location>
</feature>
<reference evidence="2" key="1">
    <citation type="submission" date="2023-07" db="EMBL/GenBank/DDBJ databases">
        <title>30 novel species of actinomycetes from the DSMZ collection.</title>
        <authorList>
            <person name="Nouioui I."/>
        </authorList>
    </citation>
    <scope>NUCLEOTIDE SEQUENCE [LARGE SCALE GENOMIC DNA]</scope>
    <source>
        <strain evidence="2">DSM 41635</strain>
    </source>
</reference>
<dbReference type="EMBL" id="JAVRFB010000283">
    <property type="protein sequence ID" value="MDT0407037.1"/>
    <property type="molecule type" value="Genomic_DNA"/>
</dbReference>
<dbReference type="GO" id="GO:0016740">
    <property type="term" value="F:transferase activity"/>
    <property type="evidence" value="ECO:0007669"/>
    <property type="project" value="UniProtKB-KW"/>
</dbReference>